<comment type="subcellular location">
    <subcellularLocation>
        <location evidence="1">Cell membrane</location>
        <topology evidence="1">Multi-pass membrane protein</topology>
    </subcellularLocation>
</comment>
<evidence type="ECO:0000256" key="6">
    <source>
        <dbReference type="ARBA" id="ARBA00038076"/>
    </source>
</evidence>
<comment type="caution">
    <text evidence="10">The sequence shown here is derived from an EMBL/GenBank/DDBJ whole genome shotgun (WGS) entry which is preliminary data.</text>
</comment>
<keyword evidence="5 7" id="KW-0472">Membrane</keyword>
<keyword evidence="11" id="KW-1185">Reference proteome</keyword>
<comment type="similarity">
    <text evidence="6">Belongs to the ABC-4 integral membrane protein family.</text>
</comment>
<reference evidence="10" key="1">
    <citation type="submission" date="2020-10" db="EMBL/GenBank/DDBJ databases">
        <title>Sequencing the genomes of 1000 actinobacteria strains.</title>
        <authorList>
            <person name="Klenk H.-P."/>
        </authorList>
    </citation>
    <scope>NUCLEOTIDE SEQUENCE</scope>
    <source>
        <strain evidence="10">DSM 45354</strain>
    </source>
</reference>
<evidence type="ECO:0000256" key="1">
    <source>
        <dbReference type="ARBA" id="ARBA00004651"/>
    </source>
</evidence>
<accession>A0A927R7F7</accession>
<dbReference type="GO" id="GO:0022857">
    <property type="term" value="F:transmembrane transporter activity"/>
    <property type="evidence" value="ECO:0007669"/>
    <property type="project" value="TreeGrafter"/>
</dbReference>
<dbReference type="RefSeq" id="WP_192748796.1">
    <property type="nucleotide sequence ID" value="NZ_JADBEM010000001.1"/>
</dbReference>
<dbReference type="EMBL" id="JADBEM010000001">
    <property type="protein sequence ID" value="MBE1604189.1"/>
    <property type="molecule type" value="Genomic_DNA"/>
</dbReference>
<sequence length="402" mass="41352">MTSTLAPTTGRLRPSDLARVASVGMRTRKLRAGLSALGIAIGVAAIVAVLGLSSSSQAGLLAQIDSLGTNLLTVTNGQTMFGETAELPTQAPAMIARIGPVTQVQSTGTLGDVHAYRSPLIPDINTNSLSVRAATLDLPRTLGTGLAQGRYLNAATAQQPVAVLGATAAQRLGIARVHPGQRIWVADRWVYITGILRPSVLAPEIDTAVLIGFPAAQKYFDFDGHPSTIYVRSDTSQVDAVHAVLGATANPKDPSEVNVSQPSDALVARAAAQSAFNSLFLGLGAVALLVGAVGVANTMVISVLERRPEIGLRRALGATKGHIRIQFLAEAMLLSFLGGTVGVGVGTAATAIYASTKDWAVVVPTIAWAGGLAATVLIGAVAGLLPALRAARMSPTEALWTI</sequence>
<feature type="transmembrane region" description="Helical" evidence="7">
    <location>
        <begin position="279"/>
        <end position="304"/>
    </location>
</feature>
<evidence type="ECO:0000313" key="10">
    <source>
        <dbReference type="EMBL" id="MBE1604189.1"/>
    </source>
</evidence>
<dbReference type="PANTHER" id="PTHR30572:SF4">
    <property type="entry name" value="ABC TRANSPORTER PERMEASE YTRF"/>
    <property type="match status" value="1"/>
</dbReference>
<dbReference type="InterPro" id="IPR003838">
    <property type="entry name" value="ABC3_permease_C"/>
</dbReference>
<keyword evidence="2" id="KW-1003">Cell membrane</keyword>
<keyword evidence="4 7" id="KW-1133">Transmembrane helix</keyword>
<dbReference type="Pfam" id="PF02687">
    <property type="entry name" value="FtsX"/>
    <property type="match status" value="1"/>
</dbReference>
<dbReference type="PANTHER" id="PTHR30572">
    <property type="entry name" value="MEMBRANE COMPONENT OF TRANSPORTER-RELATED"/>
    <property type="match status" value="1"/>
</dbReference>
<name>A0A927R7F7_9ACTN</name>
<feature type="domain" description="ABC3 transporter permease C-terminal" evidence="8">
    <location>
        <begin position="283"/>
        <end position="395"/>
    </location>
</feature>
<evidence type="ECO:0000256" key="2">
    <source>
        <dbReference type="ARBA" id="ARBA00022475"/>
    </source>
</evidence>
<evidence type="ECO:0000259" key="8">
    <source>
        <dbReference type="Pfam" id="PF02687"/>
    </source>
</evidence>
<evidence type="ECO:0000313" key="11">
    <source>
        <dbReference type="Proteomes" id="UP000638648"/>
    </source>
</evidence>
<evidence type="ECO:0000256" key="7">
    <source>
        <dbReference type="SAM" id="Phobius"/>
    </source>
</evidence>
<protein>
    <submittedName>
        <fullName evidence="10">ABC transport system permease protein</fullName>
    </submittedName>
</protein>
<feature type="transmembrane region" description="Helical" evidence="7">
    <location>
        <begin position="32"/>
        <end position="52"/>
    </location>
</feature>
<evidence type="ECO:0000259" key="9">
    <source>
        <dbReference type="Pfam" id="PF12704"/>
    </source>
</evidence>
<dbReference type="AlphaFoldDB" id="A0A927R7F7"/>
<evidence type="ECO:0000256" key="3">
    <source>
        <dbReference type="ARBA" id="ARBA00022692"/>
    </source>
</evidence>
<dbReference type="InterPro" id="IPR050250">
    <property type="entry name" value="Macrolide_Exporter_MacB"/>
</dbReference>
<feature type="domain" description="MacB-like periplasmic core" evidence="9">
    <location>
        <begin position="33"/>
        <end position="243"/>
    </location>
</feature>
<dbReference type="Proteomes" id="UP000638648">
    <property type="component" value="Unassembled WGS sequence"/>
</dbReference>
<dbReference type="InterPro" id="IPR025857">
    <property type="entry name" value="MacB_PCD"/>
</dbReference>
<dbReference type="Pfam" id="PF12704">
    <property type="entry name" value="MacB_PCD"/>
    <property type="match status" value="1"/>
</dbReference>
<evidence type="ECO:0000256" key="5">
    <source>
        <dbReference type="ARBA" id="ARBA00023136"/>
    </source>
</evidence>
<keyword evidence="3 7" id="KW-0812">Transmembrane</keyword>
<feature type="transmembrane region" description="Helical" evidence="7">
    <location>
        <begin position="366"/>
        <end position="388"/>
    </location>
</feature>
<organism evidence="10 11">
    <name type="scientific">Actinopolymorpha pittospori</name>
    <dbReference type="NCBI Taxonomy" id="648752"/>
    <lineage>
        <taxon>Bacteria</taxon>
        <taxon>Bacillati</taxon>
        <taxon>Actinomycetota</taxon>
        <taxon>Actinomycetes</taxon>
        <taxon>Propionibacteriales</taxon>
        <taxon>Actinopolymorphaceae</taxon>
        <taxon>Actinopolymorpha</taxon>
    </lineage>
</organism>
<feature type="transmembrane region" description="Helical" evidence="7">
    <location>
        <begin position="325"/>
        <end position="354"/>
    </location>
</feature>
<evidence type="ECO:0000256" key="4">
    <source>
        <dbReference type="ARBA" id="ARBA00022989"/>
    </source>
</evidence>
<dbReference type="GO" id="GO:0005886">
    <property type="term" value="C:plasma membrane"/>
    <property type="evidence" value="ECO:0007669"/>
    <property type="project" value="UniProtKB-SubCell"/>
</dbReference>
<proteinExistence type="inferred from homology"/>
<gene>
    <name evidence="10" type="ORF">HEB94_001037</name>
</gene>